<evidence type="ECO:0000313" key="2">
    <source>
        <dbReference type="EMBL" id="EOP32268.1"/>
    </source>
</evidence>
<dbReference type="RefSeq" id="WP_016121252.1">
    <property type="nucleotide sequence ID" value="NZ_KB976684.1"/>
</dbReference>
<dbReference type="Proteomes" id="UP000014020">
    <property type="component" value="Unassembled WGS sequence"/>
</dbReference>
<accession>R8MET0</accession>
<name>R8MET0_BACCX</name>
<gene>
    <name evidence="2" type="ORF">IK1_05804</name>
</gene>
<evidence type="ECO:0000313" key="3">
    <source>
        <dbReference type="Proteomes" id="UP000014020"/>
    </source>
</evidence>
<organism evidence="2 3">
    <name type="scientific">Bacillus cereus (strain VD146)</name>
    <dbReference type="NCBI Taxonomy" id="1053236"/>
    <lineage>
        <taxon>Bacteria</taxon>
        <taxon>Bacillati</taxon>
        <taxon>Bacillota</taxon>
        <taxon>Bacilli</taxon>
        <taxon>Bacillales</taxon>
        <taxon>Bacillaceae</taxon>
        <taxon>Bacillus</taxon>
        <taxon>Bacillus cereus group</taxon>
    </lineage>
</organism>
<comment type="caution">
    <text evidence="2">The sequence shown here is derived from an EMBL/GenBank/DDBJ whole genome shotgun (WGS) entry which is preliminary data.</text>
</comment>
<dbReference type="AlphaFoldDB" id="R8MET0"/>
<reference evidence="3" key="1">
    <citation type="submission" date="2012-12" db="EMBL/GenBank/DDBJ databases">
        <title>The genome sequence of Bacillus cereus VD146.</title>
        <authorList>
            <consortium name="The Broad Institute Genome Sequencing Platform"/>
            <consortium name="The Broad Institute Genome Sequencing Center for Infectious Disease"/>
            <person name="Feldgarden M."/>
            <person name="Van der Auwera G.A."/>
            <person name="Mahillon J."/>
            <person name="Duprez V."/>
            <person name="Timmery S."/>
            <person name="Mattelet C."/>
            <person name="Dierick K."/>
            <person name="Sun M."/>
            <person name="Yu Z."/>
            <person name="Zhu L."/>
            <person name="Hu X."/>
            <person name="Shank E.B."/>
            <person name="Swiecicka I."/>
            <person name="Hansen B.M."/>
            <person name="Andrup L."/>
            <person name="Walker B."/>
            <person name="Young S.K."/>
            <person name="Zeng Q."/>
            <person name="Gargeya S."/>
            <person name="Fitzgerald M."/>
            <person name="Haas B."/>
            <person name="Abouelleil A."/>
            <person name="Alvarado L."/>
            <person name="Arachchi H.M."/>
            <person name="Berlin A.M."/>
            <person name="Chapman S.B."/>
            <person name="Dewar J."/>
            <person name="Goldberg J."/>
            <person name="Griggs A."/>
            <person name="Gujja S."/>
            <person name="Hansen M."/>
            <person name="Howarth C."/>
            <person name="Imamovic A."/>
            <person name="Larimer J."/>
            <person name="McCowan C."/>
            <person name="Murphy C."/>
            <person name="Neiman D."/>
            <person name="Pearson M."/>
            <person name="Priest M."/>
            <person name="Roberts A."/>
            <person name="Saif S."/>
            <person name="Shea T."/>
            <person name="Sisk P."/>
            <person name="Sykes S."/>
            <person name="Wortman J."/>
            <person name="Nusbaum C."/>
            <person name="Birren B."/>
        </authorList>
    </citation>
    <scope>NUCLEOTIDE SEQUENCE [LARGE SCALE GENOMIC DNA]</scope>
    <source>
        <strain evidence="3">VD146</strain>
    </source>
</reference>
<sequence>MSQTVGQQVENAVVGVVDEYMRQLFNREERLKLENERFLELHEKTVSTLERQLEDTLKNSLLSIEKDGIKYDFDSIKDGQLLFKNEDKIISVPPHEIEKTIGLVKTNIEEQNHEKDNINEPLKEEIKLENKEPLAEKIINLSELEKDLSETLKKSPYIVENDGEKYDFKGIENGNLVFQNGDKAISIPPNEIESKLKLEKEPSIEGILDKNGQNIMSLHELKGKLEAINYLKDMSRDDVLNLVRDTVKESKEQKVPLFELYKDKLEKNIKEYIDHTKEKFKEKFVDRFKVVGEKINEFKTDISQKMNLLFNPQEKTKVENSKEIEKQLVDTFKKIPLVVEKDGVKYEFESIVKTDLVFKNGEKSTSIPIPEMGSILKLEKDISREQQPKETSKDKEIKLEKSVETPKEKGINVKEQIEIINQLKNLKPQEVTKIIEQSTKEAKEKNIPVAETIKGKLENTVRDHITKSRDKFLNKAVGVHEKIVDIKKDLRSIEKDINSKLGELERARLKDKVTPEQYAAIKEKLEDKKEQIQERTEKLGQSEKKIENQMKVTLQAQYPTMNTDRLSLVETLAIASVASSVSNKTVENLKEFTKDHGLNDVMKTIDKATQRIETVIEKTFEMSR</sequence>
<evidence type="ECO:0000256" key="1">
    <source>
        <dbReference type="SAM" id="Coils"/>
    </source>
</evidence>
<proteinExistence type="predicted"/>
<dbReference type="HOGENOM" id="CLU_440534_0_0_9"/>
<dbReference type="EMBL" id="AHFE01000075">
    <property type="protein sequence ID" value="EOP32268.1"/>
    <property type="molecule type" value="Genomic_DNA"/>
</dbReference>
<feature type="coiled-coil region" evidence="1">
    <location>
        <begin position="490"/>
        <end position="549"/>
    </location>
</feature>
<protein>
    <submittedName>
        <fullName evidence="2">Uncharacterized protein</fullName>
    </submittedName>
</protein>
<keyword evidence="1" id="KW-0175">Coiled coil</keyword>
<dbReference type="PATRIC" id="fig|1053236.3.peg.6167"/>